<accession>A0AC61RYL4</accession>
<dbReference type="EMBL" id="SRYA01000010">
    <property type="protein sequence ID" value="TGY97057.1"/>
    <property type="molecule type" value="Genomic_DNA"/>
</dbReference>
<organism evidence="1 2">
    <name type="scientific">Petralouisia muris</name>
    <dbReference type="NCBI Taxonomy" id="3032872"/>
    <lineage>
        <taxon>Bacteria</taxon>
        <taxon>Bacillati</taxon>
        <taxon>Bacillota</taxon>
        <taxon>Clostridia</taxon>
        <taxon>Lachnospirales</taxon>
        <taxon>Lachnospiraceae</taxon>
        <taxon>Petralouisia</taxon>
    </lineage>
</organism>
<name>A0AC61RYL4_9FIRM</name>
<protein>
    <submittedName>
        <fullName evidence="1">M56 family metallopeptidase</fullName>
    </submittedName>
</protein>
<sequence length="517" mass="57948">MTLWEMSISGGILILVILVARRLFQNRLPRRTFLVLWAVALLRLFIPWTIAAPFSVYSLLESSGITGGIEKIAGNTGLKNRVQNEEQNNEETKHTAKEAGNAAISEEQLSFSGSPGISLWKVLYLCGGLICAGFHLAVFLKYRRIFQTSLPAEDPAAWEWVRSFPLMRKVQVRSLDLIATPMTYGVLRPVILLPRGIQWEDSRQMQCVLTHELIHVRRFDTVRKFLLIIAVSIHWFNPLVWVMYVLANRDLELACDEKVIEYFGQDSRAAYAMSLISLAEQKSNLISWGSGFSKDAMEERIVAIMKKRKPTIGSLAGAGILVLLAAVLFAASALQKDTGENVAAMEENGTGAEPEAAENDNRFLAETETVNNDKVPDLEQFNDSEGMVLLPLPKKNPSEVSEGMDAESVWEGNAQEEEPFVLFLRNVARSAEFSDYEKYGLSYESESAHFLYDGEIVGYFKDEMGPNLFRKFTDEEGTIGLTVKRDASWKMTGFTVKSVDEMKRSGQNETVRESAID</sequence>
<proteinExistence type="predicted"/>
<reference evidence="1" key="1">
    <citation type="submission" date="2019-04" db="EMBL/GenBank/DDBJ databases">
        <title>Microbes associate with the intestines of laboratory mice.</title>
        <authorList>
            <person name="Navarre W."/>
            <person name="Wong E."/>
            <person name="Huang K."/>
            <person name="Tropini C."/>
            <person name="Ng K."/>
            <person name="Yu B."/>
        </authorList>
    </citation>
    <scope>NUCLEOTIDE SEQUENCE</scope>
    <source>
        <strain evidence="1">NM01_1-7b</strain>
    </source>
</reference>
<keyword evidence="2" id="KW-1185">Reference proteome</keyword>
<evidence type="ECO:0000313" key="2">
    <source>
        <dbReference type="Proteomes" id="UP000304953"/>
    </source>
</evidence>
<evidence type="ECO:0000313" key="1">
    <source>
        <dbReference type="EMBL" id="TGY97057.1"/>
    </source>
</evidence>
<dbReference type="Proteomes" id="UP000304953">
    <property type="component" value="Unassembled WGS sequence"/>
</dbReference>
<comment type="caution">
    <text evidence="1">The sequence shown here is derived from an EMBL/GenBank/DDBJ whole genome shotgun (WGS) entry which is preliminary data.</text>
</comment>
<gene>
    <name evidence="1" type="ORF">E5329_06235</name>
</gene>